<gene>
    <name evidence="1" type="ORF">HRI_004481400</name>
</gene>
<organism evidence="1 2">
    <name type="scientific">Hibiscus trionum</name>
    <name type="common">Flower of an hour</name>
    <dbReference type="NCBI Taxonomy" id="183268"/>
    <lineage>
        <taxon>Eukaryota</taxon>
        <taxon>Viridiplantae</taxon>
        <taxon>Streptophyta</taxon>
        <taxon>Embryophyta</taxon>
        <taxon>Tracheophyta</taxon>
        <taxon>Spermatophyta</taxon>
        <taxon>Magnoliopsida</taxon>
        <taxon>eudicotyledons</taxon>
        <taxon>Gunneridae</taxon>
        <taxon>Pentapetalae</taxon>
        <taxon>rosids</taxon>
        <taxon>malvids</taxon>
        <taxon>Malvales</taxon>
        <taxon>Malvaceae</taxon>
        <taxon>Malvoideae</taxon>
        <taxon>Hibiscus</taxon>
    </lineage>
</organism>
<proteinExistence type="predicted"/>
<reference evidence="1" key="1">
    <citation type="submission" date="2023-05" db="EMBL/GenBank/DDBJ databases">
        <title>Genome and transcriptome analyses reveal genes involved in the formation of fine ridges on petal epidermal cells in Hibiscus trionum.</title>
        <authorList>
            <person name="Koshimizu S."/>
            <person name="Masuda S."/>
            <person name="Ishii T."/>
            <person name="Shirasu K."/>
            <person name="Hoshino A."/>
            <person name="Arita M."/>
        </authorList>
    </citation>
    <scope>NUCLEOTIDE SEQUENCE</scope>
    <source>
        <strain evidence="1">Hamamatsu line</strain>
    </source>
</reference>
<evidence type="ECO:0000313" key="2">
    <source>
        <dbReference type="Proteomes" id="UP001165190"/>
    </source>
</evidence>
<protein>
    <submittedName>
        <fullName evidence="1">Uncharacterized protein</fullName>
    </submittedName>
</protein>
<sequence length="81" mass="9224">MHEEALHGEEELAAACLMSFSGRVFRSPTLFEDMVKCFLLCNCQFSRTLSYVSFSLKSNTKFLAQRLLNTISFLKHLLGKS</sequence>
<dbReference type="OrthoDB" id="4951845at2759"/>
<name>A0A9W7J4Z3_HIBTR</name>
<keyword evidence="2" id="KW-1185">Reference proteome</keyword>
<dbReference type="AlphaFoldDB" id="A0A9W7J4Z3"/>
<accession>A0A9W7J4Z3</accession>
<evidence type="ECO:0000313" key="1">
    <source>
        <dbReference type="EMBL" id="GMJ08122.1"/>
    </source>
</evidence>
<comment type="caution">
    <text evidence="1">The sequence shown here is derived from an EMBL/GenBank/DDBJ whole genome shotgun (WGS) entry which is preliminary data.</text>
</comment>
<dbReference type="Proteomes" id="UP001165190">
    <property type="component" value="Unassembled WGS sequence"/>
</dbReference>
<dbReference type="EMBL" id="BSYR01000050">
    <property type="protein sequence ID" value="GMJ08122.1"/>
    <property type="molecule type" value="Genomic_DNA"/>
</dbReference>